<dbReference type="Pfam" id="PF02137">
    <property type="entry name" value="A_deamin"/>
    <property type="match status" value="1"/>
</dbReference>
<gene>
    <name evidence="5" type="ORF">CAPTEDRAFT_220233</name>
</gene>
<dbReference type="GO" id="GO:0006396">
    <property type="term" value="P:RNA processing"/>
    <property type="evidence" value="ECO:0007669"/>
    <property type="project" value="InterPro"/>
</dbReference>
<dbReference type="SUPFAM" id="SSF54768">
    <property type="entry name" value="dsRNA-binding domain-like"/>
    <property type="match status" value="2"/>
</dbReference>
<dbReference type="PROSITE" id="PS50141">
    <property type="entry name" value="A_DEAMIN_EDITASE"/>
    <property type="match status" value="1"/>
</dbReference>
<dbReference type="SMART" id="SM00358">
    <property type="entry name" value="DSRM"/>
    <property type="match status" value="2"/>
</dbReference>
<dbReference type="GO" id="GO:0003726">
    <property type="term" value="F:double-stranded RNA adenosine deaminase activity"/>
    <property type="evidence" value="ECO:0007669"/>
    <property type="project" value="TreeGrafter"/>
</dbReference>
<dbReference type="OMA" id="GNCKDTR"/>
<dbReference type="Proteomes" id="UP000014760">
    <property type="component" value="Unassembled WGS sequence"/>
</dbReference>
<dbReference type="GO" id="GO:0003725">
    <property type="term" value="F:double-stranded RNA binding"/>
    <property type="evidence" value="ECO:0007669"/>
    <property type="project" value="TreeGrafter"/>
</dbReference>
<reference evidence="7" key="1">
    <citation type="submission" date="2012-12" db="EMBL/GenBank/DDBJ databases">
        <authorList>
            <person name="Hellsten U."/>
            <person name="Grimwood J."/>
            <person name="Chapman J.A."/>
            <person name="Shapiro H."/>
            <person name="Aerts A."/>
            <person name="Otillar R.P."/>
            <person name="Terry A.Y."/>
            <person name="Boore J.L."/>
            <person name="Simakov O."/>
            <person name="Marletaz F."/>
            <person name="Cho S.-J."/>
            <person name="Edsinger-Gonzales E."/>
            <person name="Havlak P."/>
            <person name="Kuo D.-H."/>
            <person name="Larsson T."/>
            <person name="Lv J."/>
            <person name="Arendt D."/>
            <person name="Savage R."/>
            <person name="Osoegawa K."/>
            <person name="de Jong P."/>
            <person name="Lindberg D.R."/>
            <person name="Seaver E.C."/>
            <person name="Weisblat D.A."/>
            <person name="Putnam N.H."/>
            <person name="Grigoriev I.V."/>
            <person name="Rokhsar D.S."/>
        </authorList>
    </citation>
    <scope>NUCLEOTIDE SEQUENCE</scope>
    <source>
        <strain evidence="7">I ESC-2004</strain>
    </source>
</reference>
<evidence type="ECO:0000256" key="1">
    <source>
        <dbReference type="PROSITE-ProRule" id="PRU00266"/>
    </source>
</evidence>
<feature type="domain" description="DRBM" evidence="3">
    <location>
        <begin position="111"/>
        <end position="180"/>
    </location>
</feature>
<feature type="domain" description="DRBM" evidence="3">
    <location>
        <begin position="244"/>
        <end position="309"/>
    </location>
</feature>
<dbReference type="Gene3D" id="3.30.160.20">
    <property type="match status" value="2"/>
</dbReference>
<dbReference type="AlphaFoldDB" id="R7VGY0"/>
<dbReference type="GO" id="GO:0006382">
    <property type="term" value="P:adenosine to inosine editing"/>
    <property type="evidence" value="ECO:0007669"/>
    <property type="project" value="TreeGrafter"/>
</dbReference>
<evidence type="ECO:0000259" key="3">
    <source>
        <dbReference type="PROSITE" id="PS50137"/>
    </source>
</evidence>
<feature type="domain" description="A to I editase" evidence="4">
    <location>
        <begin position="368"/>
        <end position="732"/>
    </location>
</feature>
<reference evidence="5 7" key="2">
    <citation type="journal article" date="2013" name="Nature">
        <title>Insights into bilaterian evolution from three spiralian genomes.</title>
        <authorList>
            <person name="Simakov O."/>
            <person name="Marletaz F."/>
            <person name="Cho S.J."/>
            <person name="Edsinger-Gonzales E."/>
            <person name="Havlak P."/>
            <person name="Hellsten U."/>
            <person name="Kuo D.H."/>
            <person name="Larsson T."/>
            <person name="Lv J."/>
            <person name="Arendt D."/>
            <person name="Savage R."/>
            <person name="Osoegawa K."/>
            <person name="de Jong P."/>
            <person name="Grimwood J."/>
            <person name="Chapman J.A."/>
            <person name="Shapiro H."/>
            <person name="Aerts A."/>
            <person name="Otillar R.P."/>
            <person name="Terry A.Y."/>
            <person name="Boore J.L."/>
            <person name="Grigoriev I.V."/>
            <person name="Lindberg D.R."/>
            <person name="Seaver E.C."/>
            <person name="Weisblat D.A."/>
            <person name="Putnam N.H."/>
            <person name="Rokhsar D.S."/>
        </authorList>
    </citation>
    <scope>NUCLEOTIDE SEQUENCE</scope>
    <source>
        <strain evidence="5 7">I ESC-2004</strain>
    </source>
</reference>
<dbReference type="GO" id="GO:0005730">
    <property type="term" value="C:nucleolus"/>
    <property type="evidence" value="ECO:0007669"/>
    <property type="project" value="TreeGrafter"/>
</dbReference>
<evidence type="ECO:0000313" key="7">
    <source>
        <dbReference type="Proteomes" id="UP000014760"/>
    </source>
</evidence>
<protein>
    <submittedName>
        <fullName evidence="5 6">Uncharacterized protein</fullName>
    </submittedName>
</protein>
<dbReference type="EMBL" id="AMQN01018289">
    <property type="status" value="NOT_ANNOTATED_CDS"/>
    <property type="molecule type" value="Genomic_DNA"/>
</dbReference>
<dbReference type="PROSITE" id="PS50137">
    <property type="entry name" value="DS_RBD"/>
    <property type="match status" value="2"/>
</dbReference>
<sequence length="734" mass="80437">MSRQAPLRDPISAPACVGPRKQQALANAGIGRGRGKPPGQKVPGAVPAARSIPPNEMLNSLQQPAAAAAQPQRYIPGLTAPPAAPLPASNDDLLPKVPKSLASEYKAQKKNPVSCAMEYGAITRSKVSFEECSADIAGMYSTRFGNQCTVNGRKFPKGVGKTKKEAKTDAAGKAMDILIEETRHLPEEDPHAAPPQEKNLVGGGAYYTPRSEMTSVESGMEFYGGHEEREGQSRIDTNDISGKHPLMMFNEYCSKKHLRLGYVTPDKVTDRGFYCQVIINDKPITDAYASSKKEAKRSAGEEALKILLLKDRLMLGEHNHSHFDKMSQIARQTFEDKVAAYPQCRTGYHTLAAFILKTGESDPGKVVAIGTGQGGITGRQLKENGRSLIDTSAMVVARRALIKYLHQQIHLQYSNRGHKTCSIFDELPDSHLLVLKEEISLHFYMSTAPAGDAAAYIPTEYAPTLFLFPSYDCFISSQNLMISDREADIMYEGLHYPDLSNPSAGSLRVNGTGGVTLVVNNLEKQEQTYEGLQSGEPLRVMCNSDKLLKWNLVGVQGALLSRFILPIYISSISLGNKYDLGHLTRAFCCRIDDSVNELLPSGYHLRHPYIGRVSVYEPQKEAMAGQAAGPMSVNWSLADDRIEIVACNEGRSIAASPFRTGPEGSSRLCKAGFLNRFHTLANDCKFSLPVQTYAELKAAASDYQRAKLILYDCMESSGKGRWLTKPVEIMSFTK</sequence>
<dbReference type="InterPro" id="IPR002466">
    <property type="entry name" value="A_deamin"/>
</dbReference>
<dbReference type="SMART" id="SM00552">
    <property type="entry name" value="ADEAMc"/>
    <property type="match status" value="1"/>
</dbReference>
<dbReference type="HOGENOM" id="CLU_005382_3_1_1"/>
<dbReference type="GO" id="GO:0005737">
    <property type="term" value="C:cytoplasm"/>
    <property type="evidence" value="ECO:0007669"/>
    <property type="project" value="TreeGrafter"/>
</dbReference>
<dbReference type="OrthoDB" id="10268011at2759"/>
<evidence type="ECO:0000256" key="2">
    <source>
        <dbReference type="SAM" id="MobiDB-lite"/>
    </source>
</evidence>
<accession>R7VGY0</accession>
<organism evidence="5">
    <name type="scientific">Capitella teleta</name>
    <name type="common">Polychaete worm</name>
    <dbReference type="NCBI Taxonomy" id="283909"/>
    <lineage>
        <taxon>Eukaryota</taxon>
        <taxon>Metazoa</taxon>
        <taxon>Spiralia</taxon>
        <taxon>Lophotrochozoa</taxon>
        <taxon>Annelida</taxon>
        <taxon>Polychaeta</taxon>
        <taxon>Sedentaria</taxon>
        <taxon>Scolecida</taxon>
        <taxon>Capitellidae</taxon>
        <taxon>Capitella</taxon>
    </lineage>
</organism>
<dbReference type="InterPro" id="IPR014720">
    <property type="entry name" value="dsRBD_dom"/>
</dbReference>
<reference evidence="6" key="3">
    <citation type="submission" date="2015-06" db="UniProtKB">
        <authorList>
            <consortium name="EnsemblMetazoa"/>
        </authorList>
    </citation>
    <scope>IDENTIFICATION</scope>
</reference>
<dbReference type="EnsemblMetazoa" id="CapteT220233">
    <property type="protein sequence ID" value="CapteP220233"/>
    <property type="gene ID" value="CapteG220233"/>
</dbReference>
<dbReference type="GO" id="GO:0008251">
    <property type="term" value="F:tRNA-specific adenosine deaminase activity"/>
    <property type="evidence" value="ECO:0007669"/>
    <property type="project" value="TreeGrafter"/>
</dbReference>
<proteinExistence type="predicted"/>
<dbReference type="PANTHER" id="PTHR10910:SF145">
    <property type="entry name" value="DOUBLE-STRANDED RNA-SPECIFIC ADENOSINE DEAMINASE-LIKE"/>
    <property type="match status" value="1"/>
</dbReference>
<evidence type="ECO:0000313" key="6">
    <source>
        <dbReference type="EnsemblMetazoa" id="CapteP220233"/>
    </source>
</evidence>
<dbReference type="PANTHER" id="PTHR10910">
    <property type="entry name" value="EUKARYOTE SPECIFIC DSRNA BINDING PROTEIN"/>
    <property type="match status" value="1"/>
</dbReference>
<name>R7VGY0_CAPTE</name>
<dbReference type="CDD" id="cd19905">
    <property type="entry name" value="DSRM_ADAD1"/>
    <property type="match status" value="1"/>
</dbReference>
<feature type="region of interest" description="Disordered" evidence="2">
    <location>
        <begin position="1"/>
        <end position="70"/>
    </location>
</feature>
<dbReference type="Pfam" id="PF00035">
    <property type="entry name" value="dsrm"/>
    <property type="match status" value="2"/>
</dbReference>
<dbReference type="InterPro" id="IPR044455">
    <property type="entry name" value="ADAD1_DSRM"/>
</dbReference>
<keyword evidence="7" id="KW-1185">Reference proteome</keyword>
<keyword evidence="1" id="KW-0694">RNA-binding</keyword>
<dbReference type="EMBL" id="KB294153">
    <property type="protein sequence ID" value="ELU14950.1"/>
    <property type="molecule type" value="Genomic_DNA"/>
</dbReference>
<evidence type="ECO:0000313" key="5">
    <source>
        <dbReference type="EMBL" id="ELU14950.1"/>
    </source>
</evidence>
<dbReference type="CDD" id="cd19875">
    <property type="entry name" value="DSRM_EIF2AK2-like"/>
    <property type="match status" value="1"/>
</dbReference>
<evidence type="ECO:0000259" key="4">
    <source>
        <dbReference type="PROSITE" id="PS50141"/>
    </source>
</evidence>